<gene>
    <name evidence="2" type="ORF">IAB68_01360</name>
</gene>
<keyword evidence="1" id="KW-1133">Transmembrane helix</keyword>
<evidence type="ECO:0000313" key="2">
    <source>
        <dbReference type="EMBL" id="HIU39936.1"/>
    </source>
</evidence>
<organism evidence="2 3">
    <name type="scientific">Candidatus Aphodocola excrementigallinarum</name>
    <dbReference type="NCBI Taxonomy" id="2840670"/>
    <lineage>
        <taxon>Bacteria</taxon>
        <taxon>Bacillati</taxon>
        <taxon>Bacillota</taxon>
        <taxon>Bacilli</taxon>
        <taxon>Candidatus Aphodocola</taxon>
    </lineage>
</organism>
<proteinExistence type="predicted"/>
<protein>
    <submittedName>
        <fullName evidence="2">Phage holin family protein</fullName>
    </submittedName>
</protein>
<dbReference type="PANTHER" id="PTHR37309">
    <property type="entry name" value="SLR0284 PROTEIN"/>
    <property type="match status" value="1"/>
</dbReference>
<dbReference type="PANTHER" id="PTHR37309:SF1">
    <property type="entry name" value="SLR0284 PROTEIN"/>
    <property type="match status" value="1"/>
</dbReference>
<evidence type="ECO:0000313" key="3">
    <source>
        <dbReference type="Proteomes" id="UP000824074"/>
    </source>
</evidence>
<evidence type="ECO:0000256" key="1">
    <source>
        <dbReference type="SAM" id="Phobius"/>
    </source>
</evidence>
<sequence>MKVIVIDDKKSKKSSENGIEYRLNLFLEWLIYMLGYAIVLLITSNLFRSLYVENFFYGFLAAVIIYVLNKTVKPFLVTISLPLIGLSLGLFYFVINVLILLLVNLILGKHFYLTGFFSPIIVSIFISVMNMIISNLIIKPLIERCKR</sequence>
<feature type="transmembrane region" description="Helical" evidence="1">
    <location>
        <begin position="49"/>
        <end position="68"/>
    </location>
</feature>
<dbReference type="Pfam" id="PF04020">
    <property type="entry name" value="Phage_holin_4_2"/>
    <property type="match status" value="1"/>
</dbReference>
<feature type="transmembrane region" description="Helical" evidence="1">
    <location>
        <begin position="115"/>
        <end position="138"/>
    </location>
</feature>
<feature type="transmembrane region" description="Helical" evidence="1">
    <location>
        <begin position="21"/>
        <end position="43"/>
    </location>
</feature>
<keyword evidence="1" id="KW-0812">Transmembrane</keyword>
<accession>A0A9D1INN4</accession>
<name>A0A9D1INN4_9FIRM</name>
<dbReference type="EMBL" id="DVMT01000015">
    <property type="protein sequence ID" value="HIU39936.1"/>
    <property type="molecule type" value="Genomic_DNA"/>
</dbReference>
<feature type="transmembrane region" description="Helical" evidence="1">
    <location>
        <begin position="75"/>
        <end position="103"/>
    </location>
</feature>
<reference evidence="2" key="1">
    <citation type="submission" date="2020-10" db="EMBL/GenBank/DDBJ databases">
        <authorList>
            <person name="Gilroy R."/>
        </authorList>
    </citation>
    <scope>NUCLEOTIDE SEQUENCE</scope>
    <source>
        <strain evidence="2">CHK193-30670</strain>
    </source>
</reference>
<dbReference type="AlphaFoldDB" id="A0A9D1INN4"/>
<dbReference type="InterPro" id="IPR007165">
    <property type="entry name" value="Phage_holin_4_2"/>
</dbReference>
<reference evidence="2" key="2">
    <citation type="journal article" date="2021" name="PeerJ">
        <title>Extensive microbial diversity within the chicken gut microbiome revealed by metagenomics and culture.</title>
        <authorList>
            <person name="Gilroy R."/>
            <person name="Ravi A."/>
            <person name="Getino M."/>
            <person name="Pursley I."/>
            <person name="Horton D.L."/>
            <person name="Alikhan N.F."/>
            <person name="Baker D."/>
            <person name="Gharbi K."/>
            <person name="Hall N."/>
            <person name="Watson M."/>
            <person name="Adriaenssens E.M."/>
            <person name="Foster-Nyarko E."/>
            <person name="Jarju S."/>
            <person name="Secka A."/>
            <person name="Antonio M."/>
            <person name="Oren A."/>
            <person name="Chaudhuri R.R."/>
            <person name="La Ragione R."/>
            <person name="Hildebrand F."/>
            <person name="Pallen M.J."/>
        </authorList>
    </citation>
    <scope>NUCLEOTIDE SEQUENCE</scope>
    <source>
        <strain evidence="2">CHK193-30670</strain>
    </source>
</reference>
<dbReference type="Proteomes" id="UP000824074">
    <property type="component" value="Unassembled WGS sequence"/>
</dbReference>
<keyword evidence="1" id="KW-0472">Membrane</keyword>
<comment type="caution">
    <text evidence="2">The sequence shown here is derived from an EMBL/GenBank/DDBJ whole genome shotgun (WGS) entry which is preliminary data.</text>
</comment>